<dbReference type="Gene3D" id="3.30.565.10">
    <property type="entry name" value="Histidine kinase-like ATPase, C-terminal domain"/>
    <property type="match status" value="1"/>
</dbReference>
<proteinExistence type="predicted"/>
<keyword evidence="2" id="KW-1185">Reference proteome</keyword>
<dbReference type="EMBL" id="SDPT01000004">
    <property type="protein sequence ID" value="RXZ29861.1"/>
    <property type="molecule type" value="Genomic_DNA"/>
</dbReference>
<dbReference type="PROSITE" id="PS50109">
    <property type="entry name" value="HIS_KIN"/>
    <property type="match status" value="1"/>
</dbReference>
<dbReference type="InterPro" id="IPR005467">
    <property type="entry name" value="His_kinase_dom"/>
</dbReference>
<evidence type="ECO:0000313" key="1">
    <source>
        <dbReference type="EMBL" id="RXZ29861.1"/>
    </source>
</evidence>
<dbReference type="Pfam" id="PF02518">
    <property type="entry name" value="HATPase_c"/>
    <property type="match status" value="1"/>
</dbReference>
<dbReference type="SUPFAM" id="SSF55874">
    <property type="entry name" value="ATPase domain of HSP90 chaperone/DNA topoisomerase II/histidine kinase"/>
    <property type="match status" value="1"/>
</dbReference>
<evidence type="ECO:0000313" key="2">
    <source>
        <dbReference type="Proteomes" id="UP000292347"/>
    </source>
</evidence>
<accession>A0A4Q2IKU0</accession>
<comment type="caution">
    <text evidence="1">The sequence shown here is derived from an EMBL/GenBank/DDBJ whole genome shotgun (WGS) entry which is preliminary data.</text>
</comment>
<gene>
    <name evidence="1" type="ORF">EO081_16040</name>
</gene>
<dbReference type="Proteomes" id="UP000292347">
    <property type="component" value="Unassembled WGS sequence"/>
</dbReference>
<reference evidence="1 2" key="1">
    <citation type="submission" date="2019-01" db="EMBL/GenBank/DDBJ databases">
        <title>Sphingomonas mucosissima sp. nov. and Sphingomonas desiccabilis sp. nov., from biological soil crusts in the Colorado Plateau, USA.</title>
        <authorList>
            <person name="Zhu D."/>
        </authorList>
    </citation>
    <scope>NUCLEOTIDE SEQUENCE [LARGE SCALE GENOMIC DNA]</scope>
    <source>
        <strain evidence="1 2">CP1D</strain>
    </source>
</reference>
<dbReference type="InterPro" id="IPR003594">
    <property type="entry name" value="HATPase_dom"/>
</dbReference>
<sequence>MLVRRLRRFGGRAVDEASALTASSLIETVAALLRSEAKSSRVLIEIAPVDPDLMVFGQEIELVQAIVNLVRNAIQASDDCVRIAAEGQGDRVVVTVTNRCREQQAPQPGMGVGSLVARAILEAHEGTLVRETDAAGTVRATLALPLVGAAE</sequence>
<dbReference type="OrthoDB" id="7470033at2"/>
<dbReference type="AlphaFoldDB" id="A0A4Q2IKU0"/>
<protein>
    <submittedName>
        <fullName evidence="1">Uncharacterized protein</fullName>
    </submittedName>
</protein>
<dbReference type="InterPro" id="IPR036890">
    <property type="entry name" value="HATPase_C_sf"/>
</dbReference>
<organism evidence="1 2">
    <name type="scientific">Sphingomonas desiccabilis</name>
    <dbReference type="NCBI Taxonomy" id="429134"/>
    <lineage>
        <taxon>Bacteria</taxon>
        <taxon>Pseudomonadati</taxon>
        <taxon>Pseudomonadota</taxon>
        <taxon>Alphaproteobacteria</taxon>
        <taxon>Sphingomonadales</taxon>
        <taxon>Sphingomonadaceae</taxon>
        <taxon>Sphingomonas</taxon>
    </lineage>
</organism>
<dbReference type="SMART" id="SM00387">
    <property type="entry name" value="HATPase_c"/>
    <property type="match status" value="1"/>
</dbReference>
<dbReference type="RefSeq" id="WP_129343420.1">
    <property type="nucleotide sequence ID" value="NZ_JACIDD010000004.1"/>
</dbReference>
<name>A0A4Q2IKU0_9SPHN</name>